<accession>A0A7N0T6V2</accession>
<dbReference type="PANTHER" id="PTHR34274:SF5">
    <property type="entry name" value="TRANSMEMBRANE PROTEIN"/>
    <property type="match status" value="1"/>
</dbReference>
<reference evidence="2" key="1">
    <citation type="submission" date="2021-01" db="UniProtKB">
        <authorList>
            <consortium name="EnsemblPlants"/>
        </authorList>
    </citation>
    <scope>IDENTIFICATION</scope>
</reference>
<dbReference type="Pfam" id="PF25266">
    <property type="entry name" value="DUF7865"/>
    <property type="match status" value="1"/>
</dbReference>
<dbReference type="InterPro" id="IPR057187">
    <property type="entry name" value="DUF7865"/>
</dbReference>
<dbReference type="PANTHER" id="PTHR34274">
    <property type="entry name" value="TRANSMEMBRANE PROTEIN"/>
    <property type="match status" value="1"/>
</dbReference>
<name>A0A7N0T6V2_KALFE</name>
<organism evidence="2 3">
    <name type="scientific">Kalanchoe fedtschenkoi</name>
    <name type="common">Lavender scallops</name>
    <name type="synonym">South American air plant</name>
    <dbReference type="NCBI Taxonomy" id="63787"/>
    <lineage>
        <taxon>Eukaryota</taxon>
        <taxon>Viridiplantae</taxon>
        <taxon>Streptophyta</taxon>
        <taxon>Embryophyta</taxon>
        <taxon>Tracheophyta</taxon>
        <taxon>Spermatophyta</taxon>
        <taxon>Magnoliopsida</taxon>
        <taxon>eudicotyledons</taxon>
        <taxon>Gunneridae</taxon>
        <taxon>Pentapetalae</taxon>
        <taxon>Saxifragales</taxon>
        <taxon>Crassulaceae</taxon>
        <taxon>Kalanchoe</taxon>
    </lineage>
</organism>
<proteinExistence type="predicted"/>
<sequence>MFYTNEISAFGHGSAAASKLRGLTSHDQLLIQISHSFSGLLLLMPAFVADKGFHSFFARCIMLHLMMAIRRLQRGIEDLAWDLPRVSWRLHFGSFMDLFPVVFIERKV</sequence>
<feature type="domain" description="DUF7865" evidence="1">
    <location>
        <begin position="1"/>
        <end position="86"/>
    </location>
</feature>
<dbReference type="Gramene" id="Kaladp0024s0325.1.v1.1">
    <property type="protein sequence ID" value="Kaladp0024s0325.1.v1.1.CDS.1"/>
    <property type="gene ID" value="Kaladp0024s0325.v1.1"/>
</dbReference>
<evidence type="ECO:0000313" key="3">
    <source>
        <dbReference type="Proteomes" id="UP000594263"/>
    </source>
</evidence>
<protein>
    <recommendedName>
        <fullName evidence="1">DUF7865 domain-containing protein</fullName>
    </recommendedName>
</protein>
<dbReference type="EnsemblPlants" id="Kaladp0024s0325.1.v1.1">
    <property type="protein sequence ID" value="Kaladp0024s0325.1.v1.1.CDS.1"/>
    <property type="gene ID" value="Kaladp0024s0325.v1.1"/>
</dbReference>
<dbReference type="Proteomes" id="UP000594263">
    <property type="component" value="Unplaced"/>
</dbReference>
<evidence type="ECO:0000259" key="1">
    <source>
        <dbReference type="Pfam" id="PF25266"/>
    </source>
</evidence>
<dbReference type="AlphaFoldDB" id="A0A7N0T6V2"/>
<keyword evidence="3" id="KW-1185">Reference proteome</keyword>
<evidence type="ECO:0000313" key="2">
    <source>
        <dbReference type="EnsemblPlants" id="Kaladp0024s0325.1.v1.1.CDS.1"/>
    </source>
</evidence>